<feature type="transmembrane region" description="Helical" evidence="1">
    <location>
        <begin position="12"/>
        <end position="34"/>
    </location>
</feature>
<comment type="caution">
    <text evidence="2">The sequence shown here is derived from an EMBL/GenBank/DDBJ whole genome shotgun (WGS) entry which is preliminary data.</text>
</comment>
<dbReference type="Proteomes" id="UP000306635">
    <property type="component" value="Unassembled WGS sequence"/>
</dbReference>
<dbReference type="GO" id="GO:0043683">
    <property type="term" value="P:type IV pilus assembly"/>
    <property type="evidence" value="ECO:0007669"/>
    <property type="project" value="InterPro"/>
</dbReference>
<dbReference type="AlphaFoldDB" id="A0A5R9QW16"/>
<keyword evidence="1" id="KW-0472">Membrane</keyword>
<gene>
    <name evidence="2" type="ORF">FAS41_18920</name>
</gene>
<dbReference type="NCBIfam" id="TIGR02532">
    <property type="entry name" value="IV_pilin_GFxxxE"/>
    <property type="match status" value="1"/>
</dbReference>
<keyword evidence="1" id="KW-0812">Transmembrane</keyword>
<dbReference type="RefSeq" id="WP_138524957.1">
    <property type="nucleotide sequence ID" value="NZ_JAOCBK010000004.1"/>
</dbReference>
<evidence type="ECO:0000313" key="3">
    <source>
        <dbReference type="Proteomes" id="UP000306635"/>
    </source>
</evidence>
<dbReference type="InterPro" id="IPR012902">
    <property type="entry name" value="N_methyl_site"/>
</dbReference>
<dbReference type="Pfam" id="PF07963">
    <property type="entry name" value="N_methyl"/>
    <property type="match status" value="1"/>
</dbReference>
<dbReference type="EMBL" id="SWDV01000025">
    <property type="protein sequence ID" value="TLX74164.1"/>
    <property type="molecule type" value="Genomic_DNA"/>
</dbReference>
<organism evidence="2 3">
    <name type="scientific">Pseudomonas nicosulfuronedens</name>
    <dbReference type="NCBI Taxonomy" id="2571105"/>
    <lineage>
        <taxon>Bacteria</taxon>
        <taxon>Pseudomonadati</taxon>
        <taxon>Pseudomonadota</taxon>
        <taxon>Gammaproteobacteria</taxon>
        <taxon>Pseudomonadales</taxon>
        <taxon>Pseudomonadaceae</taxon>
        <taxon>Pseudomonas</taxon>
    </lineage>
</organism>
<protein>
    <submittedName>
        <fullName evidence="2">Prepilin-type N-terminal cleavage/methylation domain-containing protein</fullName>
    </submittedName>
</protein>
<dbReference type="InterPro" id="IPR032092">
    <property type="entry name" value="PilW"/>
</dbReference>
<reference evidence="2 3" key="1">
    <citation type="submission" date="2019-04" db="EMBL/GenBank/DDBJ databases">
        <authorList>
            <person name="Li M."/>
        </authorList>
    </citation>
    <scope>NUCLEOTIDE SEQUENCE [LARGE SCALE GENOMIC DNA]</scope>
    <source>
        <strain evidence="2 3">LAM1902</strain>
    </source>
</reference>
<dbReference type="OrthoDB" id="5296662at2"/>
<name>A0A5R9QW16_9PSED</name>
<evidence type="ECO:0000256" key="1">
    <source>
        <dbReference type="SAM" id="Phobius"/>
    </source>
</evidence>
<proteinExistence type="predicted"/>
<accession>A0A5R9QW16</accession>
<keyword evidence="3" id="KW-1185">Reference proteome</keyword>
<dbReference type="Pfam" id="PF16074">
    <property type="entry name" value="PilW"/>
    <property type="match status" value="1"/>
</dbReference>
<dbReference type="PROSITE" id="PS00409">
    <property type="entry name" value="PROKAR_NTER_METHYL"/>
    <property type="match status" value="1"/>
</dbReference>
<sequence>MSRASNQQGFTLVELMVAVTIGLIIMAGVLSLYLNLSRTNDDMAKTNALIENGRFAVGLMQEDFAHAGFWNGYVPQFDDLTVTGIPGDVPTALAPVCSDFSTWTEADKLNAVGIVVQTYSAVPAGCSGIVSDLAANSDVVVIRHAENCVPGVGTCEALTAGKVYFQASFCDTDAGPTTPNPFVLATSGFTLRKRDCTTLGERRKFVSNVYYVRTYAVSAGDGIPTLMRAQFDSSGGATPTNGLQAAVPLIEGVESFRVELGLDTISDSGAAVNYAQGVSWADNSTKTSPTNRGDGSPDGSFVHCGPASCTAAQLVNVVEARLYVVARSRTPTPGYSSDKTYALGSATLGPYTDGYKRHLFTSSATLVNVSRRRQTP</sequence>
<evidence type="ECO:0000313" key="2">
    <source>
        <dbReference type="EMBL" id="TLX74164.1"/>
    </source>
</evidence>
<keyword evidence="1" id="KW-1133">Transmembrane helix</keyword>